<feature type="chain" id="PRO_5021834075" evidence="1">
    <location>
        <begin position="33"/>
        <end position="291"/>
    </location>
</feature>
<dbReference type="OrthoDB" id="7409988at2"/>
<dbReference type="AlphaFoldDB" id="A0A547PBG0"/>
<gene>
    <name evidence="3" type="ORF">FGU71_06130</name>
</gene>
<name>A0A547PBG0_9SPHN</name>
<reference evidence="3 4" key="1">
    <citation type="submission" date="2019-06" db="EMBL/GenBank/DDBJ databases">
        <title>Erythrobacter insulae sp. nov., isolated from a tidal flat.</title>
        <authorList>
            <person name="Yoon J.-H."/>
        </authorList>
    </citation>
    <scope>NUCLEOTIDE SEQUENCE [LARGE SCALE GENOMIC DNA]</scope>
    <source>
        <strain evidence="3 4">JBTF-M21</strain>
    </source>
</reference>
<dbReference type="Proteomes" id="UP000316343">
    <property type="component" value="Unassembled WGS sequence"/>
</dbReference>
<feature type="signal peptide" evidence="1">
    <location>
        <begin position="1"/>
        <end position="32"/>
    </location>
</feature>
<accession>A0A547PBG0</accession>
<comment type="caution">
    <text evidence="3">The sequence shown here is derived from an EMBL/GenBank/DDBJ whole genome shotgun (WGS) entry which is preliminary data.</text>
</comment>
<protein>
    <submittedName>
        <fullName evidence="3">DUF2059 domain-containing protein</fullName>
    </submittedName>
</protein>
<evidence type="ECO:0000259" key="2">
    <source>
        <dbReference type="Pfam" id="PF09832"/>
    </source>
</evidence>
<evidence type="ECO:0000313" key="4">
    <source>
        <dbReference type="Proteomes" id="UP000316343"/>
    </source>
</evidence>
<dbReference type="InterPro" id="IPR018637">
    <property type="entry name" value="DUF2059"/>
</dbReference>
<sequence>MNGLMERPMTRTHTLLCAAAGLALAAPLPALAQEDSAQTEAVETAGESDEAAQMDAMLAGLASMFPVEPLTEDQQSRLPQATRIVSSLIPEGSMGEMMGSMFEEMIEPMMLMGGAPSNATVAKAIGVEPLELAGLDAEQSAELAKMLDPAWEERQARQMEVFPAMMTQMMSAMEPSMRRAMSELYAINFSASELDEIEAFFATETGANFARKSFTMSSDPRVISASMEALPAMMQSIGALEGQLSDLTADLPAPRSFADLSEAEQERVTEMTGFTREEIEAQLEAAQDTDF</sequence>
<evidence type="ECO:0000313" key="3">
    <source>
        <dbReference type="EMBL" id="TRD11476.1"/>
    </source>
</evidence>
<dbReference type="Pfam" id="PF09832">
    <property type="entry name" value="DUF2059"/>
    <property type="match status" value="1"/>
</dbReference>
<feature type="domain" description="DUF2059" evidence="2">
    <location>
        <begin position="176"/>
        <end position="237"/>
    </location>
</feature>
<dbReference type="EMBL" id="VHJK01000001">
    <property type="protein sequence ID" value="TRD11476.1"/>
    <property type="molecule type" value="Genomic_DNA"/>
</dbReference>
<keyword evidence="1" id="KW-0732">Signal</keyword>
<proteinExistence type="predicted"/>
<keyword evidence="4" id="KW-1185">Reference proteome</keyword>
<organism evidence="3 4">
    <name type="scientific">Erythrobacter insulae</name>
    <dbReference type="NCBI Taxonomy" id="2584124"/>
    <lineage>
        <taxon>Bacteria</taxon>
        <taxon>Pseudomonadati</taxon>
        <taxon>Pseudomonadota</taxon>
        <taxon>Alphaproteobacteria</taxon>
        <taxon>Sphingomonadales</taxon>
        <taxon>Erythrobacteraceae</taxon>
        <taxon>Erythrobacter/Porphyrobacter group</taxon>
        <taxon>Erythrobacter</taxon>
    </lineage>
</organism>
<evidence type="ECO:0000256" key="1">
    <source>
        <dbReference type="SAM" id="SignalP"/>
    </source>
</evidence>